<comment type="function">
    <text evidence="5">Catalyzes the S-adenosylmethionine monomethyl esterification of trans-aconitate.</text>
</comment>
<reference evidence="7 8" key="1">
    <citation type="submission" date="2023-05" db="EMBL/GenBank/DDBJ databases">
        <title>Lithophilousrod everest ZFBP1038 complete genpme.</title>
        <authorList>
            <person name="Tian M."/>
        </authorList>
    </citation>
    <scope>NUCLEOTIDE SEQUENCE [LARGE SCALE GENOMIC DNA]</scope>
    <source>
        <strain evidence="7 8">ZFBP1038</strain>
    </source>
</reference>
<keyword evidence="2 5" id="KW-0489">Methyltransferase</keyword>
<evidence type="ECO:0000259" key="6">
    <source>
        <dbReference type="Pfam" id="PF13649"/>
    </source>
</evidence>
<proteinExistence type="inferred from homology"/>
<dbReference type="InterPro" id="IPR023149">
    <property type="entry name" value="Trans_acon_MeTrfase_C"/>
</dbReference>
<evidence type="ECO:0000256" key="4">
    <source>
        <dbReference type="ARBA" id="ARBA00022691"/>
    </source>
</evidence>
<sequence>MNWDPDVYQLFSDDRSRPFFDLLSAIRPEDTAVRRVVDLGCGPGNLTAALARRWPAARISGLDSDGAMITKARADHGSVGSITFTQSQIESWTPDEQDDVVISNAALQWVPGHRALLGSWLTSLRPGAWIGWQVPGNFAAPSHRLMRGLAESPRWSGRLGDVLRHEDVVAGPAEYLSMLQRAGFAATVWETSYLHVLTGENPVLDWVRGTALLPILAALDAHEADEFIATYSTALREAYPASEHGTVFPFRRVFAVGRKL</sequence>
<dbReference type="HAMAP" id="MF_00560">
    <property type="entry name" value="Tran_acon_Me_trans"/>
    <property type="match status" value="1"/>
</dbReference>
<keyword evidence="1 5" id="KW-0963">Cytoplasm</keyword>
<dbReference type="CDD" id="cd02440">
    <property type="entry name" value="AdoMet_MTases"/>
    <property type="match status" value="1"/>
</dbReference>
<dbReference type="PANTHER" id="PTHR43861:SF1">
    <property type="entry name" value="TRANS-ACONITATE 2-METHYLTRANSFERASE"/>
    <property type="match status" value="1"/>
</dbReference>
<evidence type="ECO:0000256" key="1">
    <source>
        <dbReference type="ARBA" id="ARBA00022490"/>
    </source>
</evidence>
<name>A0ABY8QNT1_9MICO</name>
<dbReference type="EC" id="2.1.1.144" evidence="5"/>
<dbReference type="SUPFAM" id="SSF53335">
    <property type="entry name" value="S-adenosyl-L-methionine-dependent methyltransferases"/>
    <property type="match status" value="1"/>
</dbReference>
<dbReference type="InterPro" id="IPR029063">
    <property type="entry name" value="SAM-dependent_MTases_sf"/>
</dbReference>
<dbReference type="InterPro" id="IPR041698">
    <property type="entry name" value="Methyltransf_25"/>
</dbReference>
<comment type="subcellular location">
    <subcellularLocation>
        <location evidence="5">Cytoplasm</location>
    </subcellularLocation>
</comment>
<evidence type="ECO:0000256" key="5">
    <source>
        <dbReference type="HAMAP-Rule" id="MF_00560"/>
    </source>
</evidence>
<dbReference type="EMBL" id="CP090958">
    <property type="protein sequence ID" value="WGW10563.1"/>
    <property type="molecule type" value="Genomic_DNA"/>
</dbReference>
<dbReference type="NCBIfam" id="NF010703">
    <property type="entry name" value="PRK14103.1"/>
    <property type="match status" value="1"/>
</dbReference>
<feature type="domain" description="Methyltransferase" evidence="6">
    <location>
        <begin position="36"/>
        <end position="127"/>
    </location>
</feature>
<dbReference type="Gene3D" id="1.10.150.290">
    <property type="entry name" value="S-adenosyl-L-methionine-dependent methyltransferases"/>
    <property type="match status" value="1"/>
</dbReference>
<dbReference type="Proteomes" id="UP001209083">
    <property type="component" value="Chromosome"/>
</dbReference>
<comment type="similarity">
    <text evidence="5">Belongs to the methyltransferase superfamily. Tam family.</text>
</comment>
<organism evidence="7 8">
    <name type="scientific">Saxibacter everestensis</name>
    <dbReference type="NCBI Taxonomy" id="2909229"/>
    <lineage>
        <taxon>Bacteria</taxon>
        <taxon>Bacillati</taxon>
        <taxon>Actinomycetota</taxon>
        <taxon>Actinomycetes</taxon>
        <taxon>Micrococcales</taxon>
        <taxon>Brevibacteriaceae</taxon>
        <taxon>Saxibacter</taxon>
    </lineage>
</organism>
<evidence type="ECO:0000256" key="2">
    <source>
        <dbReference type="ARBA" id="ARBA00022603"/>
    </source>
</evidence>
<dbReference type="InterPro" id="IPR023506">
    <property type="entry name" value="Trans-aconitate_MeTrfase"/>
</dbReference>
<keyword evidence="8" id="KW-1185">Reference proteome</keyword>
<evidence type="ECO:0000256" key="3">
    <source>
        <dbReference type="ARBA" id="ARBA00022679"/>
    </source>
</evidence>
<protein>
    <recommendedName>
        <fullName evidence="5">Trans-aconitate 2-methyltransferase</fullName>
        <ecNumber evidence="5">2.1.1.144</ecNumber>
    </recommendedName>
</protein>
<keyword evidence="3 5" id="KW-0808">Transferase</keyword>
<dbReference type="RefSeq" id="WP_349637344.1">
    <property type="nucleotide sequence ID" value="NZ_CP090958.1"/>
</dbReference>
<gene>
    <name evidence="5" type="primary">tam</name>
    <name evidence="7" type="ORF">LWF01_10475</name>
</gene>
<comment type="catalytic activity">
    <reaction evidence="5">
        <text>trans-aconitate + S-adenosyl-L-methionine = (E)-3-(methoxycarbonyl)pent-2-enedioate + S-adenosyl-L-homocysteine</text>
        <dbReference type="Rhea" id="RHEA:14969"/>
        <dbReference type="ChEBI" id="CHEBI:15708"/>
        <dbReference type="ChEBI" id="CHEBI:57470"/>
        <dbReference type="ChEBI" id="CHEBI:57856"/>
        <dbReference type="ChEBI" id="CHEBI:59789"/>
        <dbReference type="EC" id="2.1.1.144"/>
    </reaction>
</comment>
<dbReference type="Pfam" id="PF13649">
    <property type="entry name" value="Methyltransf_25"/>
    <property type="match status" value="1"/>
</dbReference>
<dbReference type="GO" id="GO:0032259">
    <property type="term" value="P:methylation"/>
    <property type="evidence" value="ECO:0007669"/>
    <property type="project" value="UniProtKB-KW"/>
</dbReference>
<dbReference type="Gene3D" id="3.40.50.150">
    <property type="entry name" value="Vaccinia Virus protein VP39"/>
    <property type="match status" value="1"/>
</dbReference>
<evidence type="ECO:0000313" key="8">
    <source>
        <dbReference type="Proteomes" id="UP001209083"/>
    </source>
</evidence>
<dbReference type="GO" id="GO:0030798">
    <property type="term" value="F:trans-aconitate 2-methyltransferase activity"/>
    <property type="evidence" value="ECO:0007669"/>
    <property type="project" value="UniProtKB-EC"/>
</dbReference>
<evidence type="ECO:0000313" key="7">
    <source>
        <dbReference type="EMBL" id="WGW10563.1"/>
    </source>
</evidence>
<keyword evidence="4 5" id="KW-0949">S-adenosyl-L-methionine</keyword>
<accession>A0ABY8QNT1</accession>
<dbReference type="PANTHER" id="PTHR43861">
    <property type="entry name" value="TRANS-ACONITATE 2-METHYLTRANSFERASE-RELATED"/>
    <property type="match status" value="1"/>
</dbReference>